<dbReference type="Gene3D" id="1.25.10.10">
    <property type="entry name" value="Leucine-rich Repeat Variant"/>
    <property type="match status" value="1"/>
</dbReference>
<evidence type="ECO:0000313" key="5">
    <source>
        <dbReference type="Ensembl" id="ENSSRHP00000090377.1"/>
    </source>
</evidence>
<dbReference type="FunFam" id="1.20.58.2220:FF:000001">
    <property type="entry name" value="Formin-like 1, isoform CRA_c"/>
    <property type="match status" value="1"/>
</dbReference>
<reference evidence="5" key="2">
    <citation type="submission" date="2025-09" db="UniProtKB">
        <authorList>
            <consortium name="Ensembl"/>
        </authorList>
    </citation>
    <scope>IDENTIFICATION</scope>
</reference>
<organism evidence="5 6">
    <name type="scientific">Sinocyclocheilus rhinocerous</name>
    <dbReference type="NCBI Taxonomy" id="307959"/>
    <lineage>
        <taxon>Eukaryota</taxon>
        <taxon>Metazoa</taxon>
        <taxon>Chordata</taxon>
        <taxon>Craniata</taxon>
        <taxon>Vertebrata</taxon>
        <taxon>Euteleostomi</taxon>
        <taxon>Actinopterygii</taxon>
        <taxon>Neopterygii</taxon>
        <taxon>Teleostei</taxon>
        <taxon>Ostariophysi</taxon>
        <taxon>Cypriniformes</taxon>
        <taxon>Cyprinidae</taxon>
        <taxon>Cyprininae</taxon>
        <taxon>Sinocyclocheilus</taxon>
    </lineage>
</organism>
<dbReference type="InterPro" id="IPR011989">
    <property type="entry name" value="ARM-like"/>
</dbReference>
<dbReference type="SMART" id="SM01140">
    <property type="entry name" value="Drf_GBD"/>
    <property type="match status" value="1"/>
</dbReference>
<evidence type="ECO:0000256" key="1">
    <source>
        <dbReference type="ARBA" id="ARBA00023449"/>
    </source>
</evidence>
<reference evidence="5" key="1">
    <citation type="submission" date="2025-08" db="UniProtKB">
        <authorList>
            <consortium name="Ensembl"/>
        </authorList>
    </citation>
    <scope>IDENTIFICATION</scope>
</reference>
<dbReference type="GO" id="GO:0030866">
    <property type="term" value="P:cortical actin cytoskeleton organization"/>
    <property type="evidence" value="ECO:0007669"/>
    <property type="project" value="TreeGrafter"/>
</dbReference>
<dbReference type="SMART" id="SM01139">
    <property type="entry name" value="Drf_FH3"/>
    <property type="match status" value="1"/>
</dbReference>
<keyword evidence="2" id="KW-0175">Coiled coil</keyword>
<dbReference type="Pfam" id="PF06367">
    <property type="entry name" value="Drf_FH3"/>
    <property type="match status" value="1"/>
</dbReference>
<dbReference type="PROSITE" id="PS51444">
    <property type="entry name" value="FH2"/>
    <property type="match status" value="1"/>
</dbReference>
<feature type="domain" description="FH2" evidence="4">
    <location>
        <begin position="528"/>
        <end position="918"/>
    </location>
</feature>
<dbReference type="PANTHER" id="PTHR45857:SF3">
    <property type="entry name" value="FORMIN-LIKE PROTEIN 3"/>
    <property type="match status" value="1"/>
</dbReference>
<dbReference type="GO" id="GO:0016477">
    <property type="term" value="P:cell migration"/>
    <property type="evidence" value="ECO:0007669"/>
    <property type="project" value="TreeGrafter"/>
</dbReference>
<dbReference type="InterPro" id="IPR010472">
    <property type="entry name" value="FH3_dom"/>
</dbReference>
<dbReference type="SUPFAM" id="SSF101447">
    <property type="entry name" value="Formin homology 2 domain (FH2 domain)"/>
    <property type="match status" value="1"/>
</dbReference>
<dbReference type="GO" id="GO:0031267">
    <property type="term" value="F:small GTPase binding"/>
    <property type="evidence" value="ECO:0007669"/>
    <property type="project" value="InterPro"/>
</dbReference>
<evidence type="ECO:0000256" key="2">
    <source>
        <dbReference type="SAM" id="Coils"/>
    </source>
</evidence>
<evidence type="ECO:0000259" key="3">
    <source>
        <dbReference type="PROSITE" id="PS51232"/>
    </source>
</evidence>
<dbReference type="PROSITE" id="PS51232">
    <property type="entry name" value="GBD_FH3"/>
    <property type="match status" value="1"/>
</dbReference>
<dbReference type="InterPro" id="IPR043592">
    <property type="entry name" value="FMNL_animal"/>
</dbReference>
<name>A0A673ML57_9TELE</name>
<dbReference type="InterPro" id="IPR042201">
    <property type="entry name" value="FH2_Formin_sf"/>
</dbReference>
<dbReference type="SMART" id="SM00498">
    <property type="entry name" value="FH2"/>
    <property type="match status" value="1"/>
</dbReference>
<dbReference type="Ensembl" id="ENSSRHT00000092816.1">
    <property type="protein sequence ID" value="ENSSRHP00000090377.1"/>
    <property type="gene ID" value="ENSSRHG00000044599.1"/>
</dbReference>
<dbReference type="FunFam" id="1.25.10.10:FF:000036">
    <property type="entry name" value="Formin-like protein 3 isoform 1"/>
    <property type="match status" value="1"/>
</dbReference>
<dbReference type="PANTHER" id="PTHR45857">
    <property type="entry name" value="FORMIN-LIKE PROTEIN"/>
    <property type="match status" value="1"/>
</dbReference>
<feature type="coiled-coil region" evidence="2">
    <location>
        <begin position="381"/>
        <end position="408"/>
    </location>
</feature>
<evidence type="ECO:0000313" key="6">
    <source>
        <dbReference type="Proteomes" id="UP000472270"/>
    </source>
</evidence>
<dbReference type="GO" id="GO:0005829">
    <property type="term" value="C:cytosol"/>
    <property type="evidence" value="ECO:0007669"/>
    <property type="project" value="TreeGrafter"/>
</dbReference>
<dbReference type="Pfam" id="PF02181">
    <property type="entry name" value="FH2"/>
    <property type="match status" value="1"/>
</dbReference>
<proteinExistence type="inferred from homology"/>
<evidence type="ECO:0000259" key="4">
    <source>
        <dbReference type="PROSITE" id="PS51444"/>
    </source>
</evidence>
<dbReference type="Proteomes" id="UP000472270">
    <property type="component" value="Unassembled WGS sequence"/>
</dbReference>
<dbReference type="InterPro" id="IPR016024">
    <property type="entry name" value="ARM-type_fold"/>
</dbReference>
<dbReference type="InterPro" id="IPR015425">
    <property type="entry name" value="FH2_Formin"/>
</dbReference>
<sequence length="975" mass="111095">MGNIESVDGQSEMKHHIMPLKVPMPDPTELEERFAIVLNSMNLPPDKARLLRQYDNEKKWDLICDQERFQVKNPPHTYIQKLRGYLDPRVTRKKFRRRVQESTKVLRELEISLRTNHIGWVREFLNDENRGLDILVEYLSFAQCAVMLDFEGLENGEDFSLDKAKSWSRSIEDLHQNGCNTLVRSARQSVLRYGSAANSKTIKNSRLVSQKDDVHVCIMCLRAIMNYQYGFNLVMSHAHAVNEIALSLNNKNPRTKALVLELLAAVCLVRGGHEIILSAFDNFKEVCKEKHRFEKLMEYFRCEDGNIDFMVACMQFINIVVHSVEDMNFRVHLQYEFTKLGLDDFLEKSKHTESDKLSVQIQAYLDNVFDVGGLLEDAETKNVALEKVEELEEHLSHVTEKLLDVENETMTKVADLEKQLLHKDKELTAIKETYESTSSQVHTLRRMIQEKDAAFQRHNNIKKQLLELEQQGTIRLRKQPDGDIAIEALGGGGLVGGACVPIPPPPPPPLPGPSPSVILSVGLSAIRIKKPIKTKFRLPVFNWTALKPNQINGTVFNEIDDERVLEELNLEKFEELFKTKAQGPVVDLLCSKSKVPHKAVNKVQLLDANRSKNLAITLRKANKTSEEICKAIQTFDLKALPVDFVECLMRFLPTEAESKLLRQYERERRPLDQLAEEDRFMLLFSKIERLTQRMSIITFVGNFNDNVNMLTPQLNAIIAASASVKSSPKLKKILEIILALGNYMNSSKRGSVYGFKLQSLDLLLDTKSTDRKMTLLHYIALVVKEKYPELTTFYNELHFVDKAAAVSLENVLLDVKELGKGMDLVRRECSLHDHAVLKGFLQTSDTQLDKLQKDSKTAEEAFNNVVLYLGESPKTTPPSVFFPVFVRFIKAYKEAVEENEQKKKQEEAMREKLLAQEAKQHDPKFSFQMQYGTIEDIITGGPGKTKIPISQGATITVVVHSSPHHPPNPPQNKCP</sequence>
<keyword evidence="6" id="KW-1185">Reference proteome</keyword>
<gene>
    <name evidence="5" type="primary">LOC107716159</name>
</gene>
<feature type="coiled-coil region" evidence="2">
    <location>
        <begin position="889"/>
        <end position="919"/>
    </location>
</feature>
<dbReference type="Pfam" id="PF06371">
    <property type="entry name" value="Drf_GBD"/>
    <property type="match status" value="2"/>
</dbReference>
<dbReference type="AlphaFoldDB" id="A0A673ML57"/>
<dbReference type="SUPFAM" id="SSF48371">
    <property type="entry name" value="ARM repeat"/>
    <property type="match status" value="1"/>
</dbReference>
<dbReference type="Gene3D" id="1.20.58.2220">
    <property type="entry name" value="Formin, FH2 domain"/>
    <property type="match status" value="1"/>
</dbReference>
<dbReference type="GO" id="GO:0008360">
    <property type="term" value="P:regulation of cell shape"/>
    <property type="evidence" value="ECO:0007669"/>
    <property type="project" value="TreeGrafter"/>
</dbReference>
<dbReference type="InterPro" id="IPR010473">
    <property type="entry name" value="GTPase-bd"/>
</dbReference>
<dbReference type="FunFam" id="1.25.10.10:FF:000045">
    <property type="entry name" value="Formin-like protein 3 isoform 1"/>
    <property type="match status" value="1"/>
</dbReference>
<accession>A0A673ML57</accession>
<dbReference type="InterPro" id="IPR014768">
    <property type="entry name" value="GBD/FH3_dom"/>
</dbReference>
<dbReference type="GO" id="GO:0051015">
    <property type="term" value="F:actin filament binding"/>
    <property type="evidence" value="ECO:0007669"/>
    <property type="project" value="TreeGrafter"/>
</dbReference>
<feature type="domain" description="GBD/FH3" evidence="3">
    <location>
        <begin position="22"/>
        <end position="459"/>
    </location>
</feature>
<protein>
    <submittedName>
        <fullName evidence="5">Formin-like protein 3</fullName>
    </submittedName>
</protein>
<comment type="similarity">
    <text evidence="1">Belongs to the formin homology family.</text>
</comment>